<feature type="transmembrane region" description="Helical" evidence="6">
    <location>
        <begin position="18"/>
        <end position="41"/>
    </location>
</feature>
<evidence type="ECO:0000256" key="3">
    <source>
        <dbReference type="ARBA" id="ARBA00022989"/>
    </source>
</evidence>
<comment type="subcellular location">
    <subcellularLocation>
        <location evidence="1">Membrane</location>
        <topology evidence="1">Single-pass membrane protein</topology>
    </subcellularLocation>
</comment>
<proteinExistence type="predicted"/>
<dbReference type="PANTHER" id="PTHR36985">
    <property type="entry name" value="TRANSLOCATION AND ASSEMBLY MODULE SUBUNIT TAMB"/>
    <property type="match status" value="1"/>
</dbReference>
<dbReference type="InterPro" id="IPR007452">
    <property type="entry name" value="TamB_C"/>
</dbReference>
<evidence type="ECO:0000256" key="1">
    <source>
        <dbReference type="ARBA" id="ARBA00004167"/>
    </source>
</evidence>
<dbReference type="RefSeq" id="WP_303592564.1">
    <property type="nucleotide sequence ID" value="NZ_JAUORK010000001.1"/>
</dbReference>
<evidence type="ECO:0000256" key="2">
    <source>
        <dbReference type="ARBA" id="ARBA00022692"/>
    </source>
</evidence>
<dbReference type="EMBL" id="JAUORK010000001">
    <property type="protein sequence ID" value="MDO6670689.1"/>
    <property type="molecule type" value="Genomic_DNA"/>
</dbReference>
<evidence type="ECO:0000313" key="9">
    <source>
        <dbReference type="Proteomes" id="UP001170481"/>
    </source>
</evidence>
<organism evidence="8 9">
    <name type="scientific">Cobetia amphilecti</name>
    <dbReference type="NCBI Taxonomy" id="1055104"/>
    <lineage>
        <taxon>Bacteria</taxon>
        <taxon>Pseudomonadati</taxon>
        <taxon>Pseudomonadota</taxon>
        <taxon>Gammaproteobacteria</taxon>
        <taxon>Oceanospirillales</taxon>
        <taxon>Halomonadaceae</taxon>
        <taxon>Cobetia</taxon>
    </lineage>
</organism>
<accession>A0AAP4WX17</accession>
<evidence type="ECO:0000256" key="4">
    <source>
        <dbReference type="ARBA" id="ARBA00023136"/>
    </source>
</evidence>
<keyword evidence="3 6" id="KW-1133">Transmembrane helix</keyword>
<reference evidence="8" key="1">
    <citation type="submission" date="2023-07" db="EMBL/GenBank/DDBJ databases">
        <title>Genome content predicts the carbon catabolic preferences of heterotrophic bacteria.</title>
        <authorList>
            <person name="Gralka M."/>
        </authorList>
    </citation>
    <scope>NUCLEOTIDE SEQUENCE</scope>
    <source>
        <strain evidence="8">C2R13</strain>
    </source>
</reference>
<protein>
    <submittedName>
        <fullName evidence="8">Translocation/assembly module TamB domain-containing protein</fullName>
    </submittedName>
</protein>
<name>A0AAP4WX17_9GAMM</name>
<keyword evidence="2 6" id="KW-0812">Transmembrane</keyword>
<evidence type="ECO:0000259" key="7">
    <source>
        <dbReference type="Pfam" id="PF04357"/>
    </source>
</evidence>
<dbReference type="Proteomes" id="UP001170481">
    <property type="component" value="Unassembled WGS sequence"/>
</dbReference>
<evidence type="ECO:0000256" key="6">
    <source>
        <dbReference type="SAM" id="Phobius"/>
    </source>
</evidence>
<sequence>MLELSNPYVRRGGLVIRLLIWLLVFLIGLTMLLVGGVLSPWGTGLVLDQARSRGFIDYSQASGSPLEALSLKDVSLDLPGLAVNADSLSLAWGEDCLLKGKLCLESLESSGLAITLSESGASTEPEAESGESLNVPIVVPIPIEVCKVAIDDFALALADGSRVTFDHFHTSAALSVSTLTLGETRLITSRFIPADAAAAQTASDAVSLEGVSITPEAQQAASAVVNAQVVASQAESAAKAISNKTVTDDAAEVSGKTAAETTDQPAQAGRIALPEVYIPLTIEVPDLAIEDFALEGPSPYEVSRLSLALKAEGHDITLSRLEVDSRDVNADLVAQVTLKDEYPLSATLNAETLIDPVRHEKLRLTLEGSLADLEASLKADGPLAAELVAGADVLDNDLPFEARLSSERITWPFAAVTDASDDTSADAQKGAQTATQAKDGKNTSGTAAAASFTPDYSVENLALVAKGSLSGYTTTLDAIIEGRDIPRATLSLAGDGDLAHYRWQPLKIALKRGSATTRGEIHWQEGIQVAAELALDKLHPEDLLPAPTGGGQKAVRGELSGNLVASFQQPQQGPWAVDVSKLDIHGTLLERPLTLTGKLSGNADMQWDVNALELRQGQNRLSANGKIAKTITLAANIDFPALSTLMPDIAGELKGKIDASGTLDKPQLASNFSARRLQIGENRISDMALSAGVDARKRGIDDPALDIALNADDVRAGGQQIATVALTLGGFLSDHTLQFDTEMAGEMPLSRLGLTLKGGLDKAREHYRGALSPLTANTDFGDFNFDTPASFDANLAKGSVLVQPFCLSREQGGQICVAEPLSAGNDGQAVVTLEGIPLDMAQSAMPESWTIGGATGGKITASWKQGGQRWNADAELAGKLTLAGEDADGNAWSLPETTLQLALEATPDKADLDTQIRLDSAGGIGLTVSVLDPAGAGQLDGSLAIRDIDLSPYRPLVAGMTQLEGKLAGDVEVGGNLSLPSLTGPIALTGVKVQGEGLPVSLSDAQFTVDFDGNSADIDGYLVGNDARWGIDGEAAWPTLEDWTASLNLDGAKNPLELHIAGIGRMRVAPDLEINASPTLLKLRGDVKVPWTRIEVDQVPPSAVSPSSDTIIIERPSDEDTSNPAELADGSDTAKALNEAGMALDVRIGIHIGPDARLEAMGLKTKLRGDLDVRQSKGGVQVFGEVNLVDGTYKSFGQDLQISKGQVLLAGPPSSPRLNIEAIRDPDNTEDDVTAGVRVTGLASSPSVEIFSDPSMDESSALSYLLRGEGLDSDTSSDSAVTSALIGMSLAQSGQVVGQIGETFGVRDLSLDSSGSGDDSQVVVSGYIAPDLKLSYGVGLFSPIAELTLRYKLFRNLYAEAVSGTAQAVDLLYSFSLGRSELAPRVGKDR</sequence>
<dbReference type="GO" id="GO:0097347">
    <property type="term" value="C:TAM protein secretion complex"/>
    <property type="evidence" value="ECO:0007669"/>
    <property type="project" value="TreeGrafter"/>
</dbReference>
<evidence type="ECO:0000256" key="5">
    <source>
        <dbReference type="SAM" id="MobiDB-lite"/>
    </source>
</evidence>
<dbReference type="Pfam" id="PF04357">
    <property type="entry name" value="TamB"/>
    <property type="match status" value="1"/>
</dbReference>
<dbReference type="GO" id="GO:0005886">
    <property type="term" value="C:plasma membrane"/>
    <property type="evidence" value="ECO:0007669"/>
    <property type="project" value="InterPro"/>
</dbReference>
<evidence type="ECO:0000313" key="8">
    <source>
        <dbReference type="EMBL" id="MDO6670689.1"/>
    </source>
</evidence>
<feature type="region of interest" description="Disordered" evidence="5">
    <location>
        <begin position="422"/>
        <end position="446"/>
    </location>
</feature>
<feature type="compositionally biased region" description="Low complexity" evidence="5">
    <location>
        <begin position="425"/>
        <end position="437"/>
    </location>
</feature>
<dbReference type="PANTHER" id="PTHR36985:SF1">
    <property type="entry name" value="TRANSLOCATION AND ASSEMBLY MODULE SUBUNIT TAMB"/>
    <property type="match status" value="1"/>
</dbReference>
<feature type="domain" description="Translocation and assembly module TamB C-terminal" evidence="7">
    <location>
        <begin position="1031"/>
        <end position="1375"/>
    </location>
</feature>
<dbReference type="GO" id="GO:0009306">
    <property type="term" value="P:protein secretion"/>
    <property type="evidence" value="ECO:0007669"/>
    <property type="project" value="InterPro"/>
</dbReference>
<keyword evidence="4 6" id="KW-0472">Membrane</keyword>
<gene>
    <name evidence="8" type="ORF">Q4535_01020</name>
</gene>
<comment type="caution">
    <text evidence="8">The sequence shown here is derived from an EMBL/GenBank/DDBJ whole genome shotgun (WGS) entry which is preliminary data.</text>
</comment>